<evidence type="ECO:0000313" key="3">
    <source>
        <dbReference type="EMBL" id="CAE0418564.1"/>
    </source>
</evidence>
<proteinExistence type="predicted"/>
<evidence type="ECO:0000256" key="2">
    <source>
        <dbReference type="SAM" id="SignalP"/>
    </source>
</evidence>
<reference evidence="3" key="1">
    <citation type="submission" date="2021-01" db="EMBL/GenBank/DDBJ databases">
        <authorList>
            <person name="Corre E."/>
            <person name="Pelletier E."/>
            <person name="Niang G."/>
            <person name="Scheremetjew M."/>
            <person name="Finn R."/>
            <person name="Kale V."/>
            <person name="Holt S."/>
            <person name="Cochrane G."/>
            <person name="Meng A."/>
            <person name="Brown T."/>
            <person name="Cohen L."/>
        </authorList>
    </citation>
    <scope>NUCLEOTIDE SEQUENCE</scope>
    <source>
        <strain evidence="3">CCMP127</strain>
    </source>
</reference>
<gene>
    <name evidence="3" type="ORF">ACOF00016_LOCUS15434</name>
</gene>
<feature type="chain" id="PRO_5030976058" evidence="2">
    <location>
        <begin position="22"/>
        <end position="111"/>
    </location>
</feature>
<feature type="coiled-coil region" evidence="1">
    <location>
        <begin position="50"/>
        <end position="78"/>
    </location>
</feature>
<accession>A0A7S3LCY6</accession>
<keyword evidence="1" id="KW-0175">Coiled coil</keyword>
<evidence type="ECO:0000256" key="1">
    <source>
        <dbReference type="SAM" id="Coils"/>
    </source>
</evidence>
<dbReference type="EMBL" id="HBIM01020601">
    <property type="protein sequence ID" value="CAE0418564.1"/>
    <property type="molecule type" value="Transcribed_RNA"/>
</dbReference>
<protein>
    <submittedName>
        <fullName evidence="3">Uncharacterized protein</fullName>
    </submittedName>
</protein>
<name>A0A7S3LCY6_9STRA</name>
<keyword evidence="2" id="KW-0732">Signal</keyword>
<organism evidence="3">
    <name type="scientific">Amphora coffeiformis</name>
    <dbReference type="NCBI Taxonomy" id="265554"/>
    <lineage>
        <taxon>Eukaryota</taxon>
        <taxon>Sar</taxon>
        <taxon>Stramenopiles</taxon>
        <taxon>Ochrophyta</taxon>
        <taxon>Bacillariophyta</taxon>
        <taxon>Bacillariophyceae</taxon>
        <taxon>Bacillariophycidae</taxon>
        <taxon>Thalassiophysales</taxon>
        <taxon>Catenulaceae</taxon>
        <taxon>Amphora</taxon>
    </lineage>
</organism>
<dbReference type="AlphaFoldDB" id="A0A7S3LCY6"/>
<sequence length="111" mass="12617">MKKFIQQILVFVAVCAATASAFAPATMSTPRSTATVASMGLFDGIMDYFSDEAKAKREAEKQRMIEEQEEAYREVLERRRNPELMEDYMEERKERLQGFMGGDSTMDGKGE</sequence>
<feature type="signal peptide" evidence="2">
    <location>
        <begin position="1"/>
        <end position="21"/>
    </location>
</feature>